<keyword evidence="4" id="KW-1185">Reference proteome</keyword>
<dbReference type="InterPro" id="IPR006311">
    <property type="entry name" value="TAT_signal"/>
</dbReference>
<keyword evidence="3" id="KW-0378">Hydrolase</keyword>
<dbReference type="CDD" id="cd23399">
    <property type="entry name" value="beta-trefoil_ABD_ABFB"/>
    <property type="match status" value="1"/>
</dbReference>
<gene>
    <name evidence="3" type="ORF">RM877_02395</name>
</gene>
<name>A0ABD5EFT5_9ACTN</name>
<evidence type="ECO:0000313" key="4">
    <source>
        <dbReference type="Proteomes" id="UP001183535"/>
    </source>
</evidence>
<proteinExistence type="predicted"/>
<protein>
    <submittedName>
        <fullName evidence="3">Glycoside hydrolase family 43 protein</fullName>
    </submittedName>
</protein>
<evidence type="ECO:0000313" key="3">
    <source>
        <dbReference type="EMBL" id="MDT0433523.1"/>
    </source>
</evidence>
<dbReference type="AlphaFoldDB" id="A0ABD5EFT5"/>
<evidence type="ECO:0000259" key="2">
    <source>
        <dbReference type="Pfam" id="PF05270"/>
    </source>
</evidence>
<dbReference type="Proteomes" id="UP001183535">
    <property type="component" value="Unassembled WGS sequence"/>
</dbReference>
<dbReference type="PROSITE" id="PS51318">
    <property type="entry name" value="TAT"/>
    <property type="match status" value="1"/>
</dbReference>
<dbReference type="InterPro" id="IPR007934">
    <property type="entry name" value="AbfB_ABD"/>
</dbReference>
<dbReference type="InterPro" id="IPR036195">
    <property type="entry name" value="AbfB_ABD_sf"/>
</dbReference>
<dbReference type="Pfam" id="PF05270">
    <property type="entry name" value="AbfB"/>
    <property type="match status" value="1"/>
</dbReference>
<dbReference type="SUPFAM" id="SSF75005">
    <property type="entry name" value="Arabinanase/levansucrase/invertase"/>
    <property type="match status" value="1"/>
</dbReference>
<accession>A0ABD5EFT5</accession>
<feature type="chain" id="PRO_5044764760" evidence="1">
    <location>
        <begin position="25"/>
        <end position="462"/>
    </location>
</feature>
<reference evidence="4" key="1">
    <citation type="submission" date="2023-07" db="EMBL/GenBank/DDBJ databases">
        <title>30 novel species of actinomycetes from the DSMZ collection.</title>
        <authorList>
            <person name="Nouioui I."/>
        </authorList>
    </citation>
    <scope>NUCLEOTIDE SEQUENCE [LARGE SCALE GENOMIC DNA]</scope>
    <source>
        <strain evidence="4">DSM 41981</strain>
    </source>
</reference>
<evidence type="ECO:0000256" key="1">
    <source>
        <dbReference type="SAM" id="SignalP"/>
    </source>
</evidence>
<dbReference type="RefSeq" id="WP_093834079.1">
    <property type="nucleotide sequence ID" value="NZ_JAVRES010000001.1"/>
</dbReference>
<feature type="signal peptide" evidence="1">
    <location>
        <begin position="1"/>
        <end position="24"/>
    </location>
</feature>
<organism evidence="3 4">
    <name type="scientific">Streptomyces doudnae</name>
    <dbReference type="NCBI Taxonomy" id="3075536"/>
    <lineage>
        <taxon>Bacteria</taxon>
        <taxon>Bacillati</taxon>
        <taxon>Actinomycetota</taxon>
        <taxon>Actinomycetes</taxon>
        <taxon>Kitasatosporales</taxon>
        <taxon>Streptomycetaceae</taxon>
        <taxon>Streptomyces</taxon>
    </lineage>
</organism>
<feature type="domain" description="Alpha-L-arabinofuranosidase B arabinose-binding" evidence="2">
    <location>
        <begin position="325"/>
        <end position="456"/>
    </location>
</feature>
<dbReference type="Gene3D" id="2.80.10.50">
    <property type="match status" value="1"/>
</dbReference>
<sequence>MTPPRPAPSRRALLRALAALPASALVLGEAPGLLGTALAAAPPSGSATRYTIVPFLNSDDGTVNVYQSDDATDFRLLKSAAYRPPSGRIRDAALLKHTDGFYYVTYTTHTWQDPSTTIGFARSADRVNWTWLYDFPVPITGLSRAWAPEWFVDGDGSVAVIVSCSVTSDEWIFTPYLLKATNSALTAWSSPVALSGIGPNHIDTFLVRTGSTYHAFTKNETTKYIEYGTASRATGPYTLSRTGDWAGWGSYREGPSVIQLDNGGWRIFFDGYGDGTYYYSDSYDAFATWSAPRGLPALSGTARHFTVVKETVPGGPSLATGVRRSLRSVNYPTRYWQAQSGLLDLPVVTSSSTAAQKQASAFTVVPGLADPGGFSFTDSAGRHLRHYGFRGRFDADDGTSAFARDATFVARTGTATGSLRFESYNYPGRYLRHYDYQLRVDVADGTDTFRQDSSFVPVTAWA</sequence>
<dbReference type="CDD" id="cd08983">
    <property type="entry name" value="GH43_Bt3655-like"/>
    <property type="match status" value="1"/>
</dbReference>
<keyword evidence="1" id="KW-0732">Signal</keyword>
<comment type="caution">
    <text evidence="3">The sequence shown here is derived from an EMBL/GenBank/DDBJ whole genome shotgun (WGS) entry which is preliminary data.</text>
</comment>
<dbReference type="SUPFAM" id="SSF110221">
    <property type="entry name" value="AbfB domain"/>
    <property type="match status" value="1"/>
</dbReference>
<dbReference type="Gene3D" id="2.115.10.20">
    <property type="entry name" value="Glycosyl hydrolase domain, family 43"/>
    <property type="match status" value="1"/>
</dbReference>
<dbReference type="EMBL" id="JAVRES010000001">
    <property type="protein sequence ID" value="MDT0433523.1"/>
    <property type="molecule type" value="Genomic_DNA"/>
</dbReference>
<dbReference type="GO" id="GO:0016787">
    <property type="term" value="F:hydrolase activity"/>
    <property type="evidence" value="ECO:0007669"/>
    <property type="project" value="UniProtKB-KW"/>
</dbReference>
<dbReference type="InterPro" id="IPR023296">
    <property type="entry name" value="Glyco_hydro_beta-prop_sf"/>
</dbReference>